<keyword evidence="1" id="KW-0677">Repeat</keyword>
<dbReference type="PANTHER" id="PTHR43855:SF1">
    <property type="entry name" value="THIOSULFATE SULFURTRANSFERASE"/>
    <property type="match status" value="1"/>
</dbReference>
<dbReference type="InterPro" id="IPR001307">
    <property type="entry name" value="Thiosulphate_STrfase_CS"/>
</dbReference>
<keyword evidence="6" id="KW-0670">Pyruvate</keyword>
<gene>
    <name evidence="6" type="ORF">SAMN02194393_05242</name>
</gene>
<comment type="catalytic activity">
    <reaction evidence="2">
        <text>thiosulfate + hydrogen cyanide = thiocyanate + sulfite + 2 H(+)</text>
        <dbReference type="Rhea" id="RHEA:16881"/>
        <dbReference type="ChEBI" id="CHEBI:15378"/>
        <dbReference type="ChEBI" id="CHEBI:17359"/>
        <dbReference type="ChEBI" id="CHEBI:18022"/>
        <dbReference type="ChEBI" id="CHEBI:18407"/>
        <dbReference type="ChEBI" id="CHEBI:33542"/>
        <dbReference type="EC" id="2.8.1.1"/>
    </reaction>
</comment>
<sequence>MKKLLSIILALSMILGLMGCSAPDQKTQAELKEQETKYDEYSNPEFIISSIKAKELIESDEKIVVIDIRKAPEYLLGHIPEAINIWRPDYSANEDEYEFGGMRADAEKMVKFLGEIGIDNDTMVLLYDSKGDYDAARFFWQLEMLGHEKMALIDGGINGWKASGLDTTTEKPEITKTEYKFDGKEDLSKLATLEDVKSGIKDPNVIILDTRSIEEATGKDLKSGAFRKGRIPSSVFIEYKNAINVGDGEDTTFKTVEELKEIYESKGVTPDKTIIAYCQSGVRSAHTTFVLSHLLGYENVKNYDGSWIEWSYHEDLEVETGEIK</sequence>
<dbReference type="SMART" id="SM00450">
    <property type="entry name" value="RHOD"/>
    <property type="match status" value="2"/>
</dbReference>
<dbReference type="CDD" id="cd01449">
    <property type="entry name" value="TST_Repeat_2"/>
    <property type="match status" value="1"/>
</dbReference>
<evidence type="ECO:0000259" key="5">
    <source>
        <dbReference type="PROSITE" id="PS50206"/>
    </source>
</evidence>
<dbReference type="AlphaFoldDB" id="A0A1T5MRR7"/>
<evidence type="ECO:0000256" key="4">
    <source>
        <dbReference type="SAM" id="SignalP"/>
    </source>
</evidence>
<feature type="signal peptide" evidence="4">
    <location>
        <begin position="1"/>
        <end position="22"/>
    </location>
</feature>
<dbReference type="InterPro" id="IPR051126">
    <property type="entry name" value="Thiosulfate_sulfurtransferase"/>
</dbReference>
<proteinExistence type="predicted"/>
<feature type="domain" description="Rhodanese" evidence="5">
    <location>
        <begin position="59"/>
        <end position="169"/>
    </location>
</feature>
<dbReference type="PROSITE" id="PS00683">
    <property type="entry name" value="RHODANESE_2"/>
    <property type="match status" value="1"/>
</dbReference>
<dbReference type="PROSITE" id="PS50206">
    <property type="entry name" value="RHODANESE_3"/>
    <property type="match status" value="2"/>
</dbReference>
<organism evidence="6 7">
    <name type="scientific">Maledivibacter halophilus</name>
    <dbReference type="NCBI Taxonomy" id="36842"/>
    <lineage>
        <taxon>Bacteria</taxon>
        <taxon>Bacillati</taxon>
        <taxon>Bacillota</taxon>
        <taxon>Clostridia</taxon>
        <taxon>Peptostreptococcales</taxon>
        <taxon>Caminicellaceae</taxon>
        <taxon>Maledivibacter</taxon>
    </lineage>
</organism>
<dbReference type="Proteomes" id="UP000190285">
    <property type="component" value="Unassembled WGS sequence"/>
</dbReference>
<dbReference type="RefSeq" id="WP_079495827.1">
    <property type="nucleotide sequence ID" value="NZ_FUZT01000023.1"/>
</dbReference>
<dbReference type="GO" id="GO:0004792">
    <property type="term" value="F:thiosulfate-cyanide sulfurtransferase activity"/>
    <property type="evidence" value="ECO:0007669"/>
    <property type="project" value="UniProtKB-EC"/>
</dbReference>
<dbReference type="CDD" id="cd01448">
    <property type="entry name" value="TST_Repeat_1"/>
    <property type="match status" value="1"/>
</dbReference>
<dbReference type="EMBL" id="FUZT01000023">
    <property type="protein sequence ID" value="SKC90930.1"/>
    <property type="molecule type" value="Genomic_DNA"/>
</dbReference>
<evidence type="ECO:0000256" key="3">
    <source>
        <dbReference type="RuleBase" id="RU000507"/>
    </source>
</evidence>
<dbReference type="InterPro" id="IPR001763">
    <property type="entry name" value="Rhodanese-like_dom"/>
</dbReference>
<keyword evidence="3 6" id="KW-0808">Transferase</keyword>
<keyword evidence="7" id="KW-1185">Reference proteome</keyword>
<evidence type="ECO:0000313" key="6">
    <source>
        <dbReference type="EMBL" id="SKC90930.1"/>
    </source>
</evidence>
<dbReference type="Gene3D" id="3.40.250.10">
    <property type="entry name" value="Rhodanese-like domain"/>
    <property type="match status" value="2"/>
</dbReference>
<evidence type="ECO:0000256" key="2">
    <source>
        <dbReference type="ARBA" id="ARBA00047549"/>
    </source>
</evidence>
<dbReference type="PANTHER" id="PTHR43855">
    <property type="entry name" value="THIOSULFATE SULFURTRANSFERASE"/>
    <property type="match status" value="1"/>
</dbReference>
<dbReference type="PROSITE" id="PS51257">
    <property type="entry name" value="PROKAR_LIPOPROTEIN"/>
    <property type="match status" value="1"/>
</dbReference>
<dbReference type="SUPFAM" id="SSF52821">
    <property type="entry name" value="Rhodanese/Cell cycle control phosphatase"/>
    <property type="match status" value="2"/>
</dbReference>
<keyword evidence="4" id="KW-0732">Signal</keyword>
<name>A0A1T5MRR7_9FIRM</name>
<dbReference type="Pfam" id="PF00581">
    <property type="entry name" value="Rhodanese"/>
    <property type="match status" value="2"/>
</dbReference>
<dbReference type="STRING" id="36842.SAMN02194393_05242"/>
<dbReference type="InterPro" id="IPR036873">
    <property type="entry name" value="Rhodanese-like_dom_sf"/>
</dbReference>
<dbReference type="OrthoDB" id="9770030at2"/>
<reference evidence="6 7" key="1">
    <citation type="submission" date="2017-02" db="EMBL/GenBank/DDBJ databases">
        <authorList>
            <person name="Peterson S.W."/>
        </authorList>
    </citation>
    <scope>NUCLEOTIDE SEQUENCE [LARGE SCALE GENOMIC DNA]</scope>
    <source>
        <strain evidence="6 7">M1</strain>
    </source>
</reference>
<evidence type="ECO:0000313" key="7">
    <source>
        <dbReference type="Proteomes" id="UP000190285"/>
    </source>
</evidence>
<feature type="chain" id="PRO_5039676409" description="Sulfurtransferase" evidence="4">
    <location>
        <begin position="23"/>
        <end position="324"/>
    </location>
</feature>
<evidence type="ECO:0000256" key="1">
    <source>
        <dbReference type="ARBA" id="ARBA00022737"/>
    </source>
</evidence>
<accession>A0A1T5MRR7</accession>
<feature type="domain" description="Rhodanese" evidence="5">
    <location>
        <begin position="201"/>
        <end position="319"/>
    </location>
</feature>
<protein>
    <recommendedName>
        <fullName evidence="3">Sulfurtransferase</fullName>
    </recommendedName>
</protein>